<evidence type="ECO:0000259" key="2">
    <source>
        <dbReference type="Pfam" id="PF18721"/>
    </source>
</evidence>
<evidence type="ECO:0000313" key="3">
    <source>
        <dbReference type="EMBL" id="KAF6763449.1"/>
    </source>
</evidence>
<feature type="non-terminal residue" evidence="3">
    <location>
        <position position="476"/>
    </location>
</feature>
<keyword evidence="4" id="KW-1185">Reference proteome</keyword>
<evidence type="ECO:0008006" key="5">
    <source>
        <dbReference type="Google" id="ProtNLM"/>
    </source>
</evidence>
<dbReference type="InterPro" id="IPR040898">
    <property type="entry name" value="CxC6"/>
</dbReference>
<dbReference type="Pfam" id="PF18718">
    <property type="entry name" value="CxC5"/>
    <property type="match status" value="1"/>
</dbReference>
<dbReference type="AlphaFoldDB" id="A0A8H6IE91"/>
<dbReference type="OrthoDB" id="2501483at2759"/>
<proteinExistence type="predicted"/>
<dbReference type="Pfam" id="PF18721">
    <property type="entry name" value="CxC6"/>
    <property type="match status" value="1"/>
</dbReference>
<sequence length="476" mass="53850">PDYYVQAGTEDAQRIYYRLQQLPAYIHSATHVFIGTRTCDIFSSMMVNAWTSASNCSRIYNNSFSSARFAEALPLSHSKNLELDEGKGTLWNSMYLYWLLLDKLENSDEPTLRLKHDAPSQMDRLKPALHSRNERMAGTGQEAWNHACDMCCWVQKGDDGSTRLALRSVVVDGITIGRPCCSSHDCKKPLESVKDRFCAKHDVLNQCCEVDCVAQVEPGFRTCADSGHRALETYLCEANKAMFQLQLRLKRNGLAQPGEHDVNSDSDVEVDDEIDSEVCDGKPGRGNKTVKARFGRRRTHNEETCVGSCGVMLGRATFYGSEAPNGVREFLKGLFPTKASVPGVIWHDNNCKIQAMLKNDDDDTDRNHFAACAMPVDVFHFKSKHKETDEFCNQNCNALLWDELKTEDGNWRFNSSAAEQSNVWFGGFQALVREMEATRYDFFLDEMVKLRNRILIRELEKKGKAPYSIPRADLLS</sequence>
<dbReference type="InterPro" id="IPR041539">
    <property type="entry name" value="CxC5"/>
</dbReference>
<gene>
    <name evidence="3" type="ORF">DFP72DRAFT_801516</name>
</gene>
<feature type="domain" description="CxC6 like cysteine cluster associated with KDZ" evidence="2">
    <location>
        <begin position="170"/>
        <end position="233"/>
    </location>
</feature>
<protein>
    <recommendedName>
        <fullName evidence="5">CxC6 like cysteine cluster associated with KDZ domain-containing protein</fullName>
    </recommendedName>
</protein>
<dbReference type="Proteomes" id="UP000521943">
    <property type="component" value="Unassembled WGS sequence"/>
</dbReference>
<evidence type="ECO:0000313" key="4">
    <source>
        <dbReference type="Proteomes" id="UP000521943"/>
    </source>
</evidence>
<evidence type="ECO:0000259" key="1">
    <source>
        <dbReference type="Pfam" id="PF18718"/>
    </source>
</evidence>
<reference evidence="3 4" key="1">
    <citation type="submission" date="2020-07" db="EMBL/GenBank/DDBJ databases">
        <title>Comparative genomics of pyrophilous fungi reveals a link between fire events and developmental genes.</title>
        <authorList>
            <consortium name="DOE Joint Genome Institute"/>
            <person name="Steindorff A.S."/>
            <person name="Carver A."/>
            <person name="Calhoun S."/>
            <person name="Stillman K."/>
            <person name="Liu H."/>
            <person name="Lipzen A."/>
            <person name="Pangilinan J."/>
            <person name="Labutti K."/>
            <person name="Bruns T.D."/>
            <person name="Grigoriev I.V."/>
        </authorList>
    </citation>
    <scope>NUCLEOTIDE SEQUENCE [LARGE SCALE GENOMIC DNA]</scope>
    <source>
        <strain evidence="3 4">CBS 144469</strain>
    </source>
</reference>
<comment type="caution">
    <text evidence="3">The sequence shown here is derived from an EMBL/GenBank/DDBJ whole genome shotgun (WGS) entry which is preliminary data.</text>
</comment>
<organism evidence="3 4">
    <name type="scientific">Ephemerocybe angulata</name>
    <dbReference type="NCBI Taxonomy" id="980116"/>
    <lineage>
        <taxon>Eukaryota</taxon>
        <taxon>Fungi</taxon>
        <taxon>Dikarya</taxon>
        <taxon>Basidiomycota</taxon>
        <taxon>Agaricomycotina</taxon>
        <taxon>Agaricomycetes</taxon>
        <taxon>Agaricomycetidae</taxon>
        <taxon>Agaricales</taxon>
        <taxon>Agaricineae</taxon>
        <taxon>Psathyrellaceae</taxon>
        <taxon>Ephemerocybe</taxon>
    </lineage>
</organism>
<accession>A0A8H6IE91</accession>
<dbReference type="EMBL" id="JACGCI010000006">
    <property type="protein sequence ID" value="KAF6763449.1"/>
    <property type="molecule type" value="Genomic_DNA"/>
</dbReference>
<feature type="domain" description="CxC5 like cysteine cluster associated with KDZ" evidence="1">
    <location>
        <begin position="1"/>
        <end position="64"/>
    </location>
</feature>
<name>A0A8H6IE91_9AGAR</name>